<gene>
    <name evidence="2" type="ORF">AL536_05285</name>
    <name evidence="3" type="ORF">NCTC11327_03081</name>
</gene>
<reference evidence="4" key="1">
    <citation type="submission" date="2015-12" db="EMBL/GenBank/DDBJ databases">
        <title>FDA dAtabase for Regulatory Grade micrObial Sequences (FDA-ARGOS): Supporting development and validation of Infectious Disease Dx tests.</title>
        <authorList>
            <person name="Hoffmann M."/>
            <person name="Allard M."/>
            <person name="Evans P."/>
            <person name="Brown E."/>
            <person name="Tallon L.J."/>
            <person name="Sadzewicz L."/>
            <person name="Sengamalay N."/>
            <person name="Ott S."/>
            <person name="Godinez A."/>
            <person name="Nagaraj S."/>
            <person name="Vyas G."/>
            <person name="Aluvathingal J."/>
            <person name="Nadendla S."/>
            <person name="Geyer C."/>
            <person name="Sichtig H."/>
        </authorList>
    </citation>
    <scope>NUCLEOTIDE SEQUENCE [LARGE SCALE GENOMIC DNA]</scope>
    <source>
        <strain evidence="4">ATCC 33809</strain>
    </source>
</reference>
<dbReference type="EMBL" id="CP014034">
    <property type="protein sequence ID" value="AMF92882.1"/>
    <property type="molecule type" value="Genomic_DNA"/>
</dbReference>
<dbReference type="SUPFAM" id="SSF53474">
    <property type="entry name" value="alpha/beta-Hydrolases"/>
    <property type="match status" value="1"/>
</dbReference>
<reference evidence="2" key="2">
    <citation type="submission" date="2018-01" db="EMBL/GenBank/DDBJ databases">
        <title>FDA dAtabase for Regulatory Grade micrObial Sequences (FDA-ARGOS): Supporting development and validation of Infectious Disease Dx tests.</title>
        <authorList>
            <person name="Hoffmann M."/>
            <person name="Allard M."/>
            <person name="Evans P."/>
            <person name="Brown E."/>
            <person name="Tallon L."/>
            <person name="Sadzewicz L."/>
            <person name="Sengamalay N."/>
            <person name="Ott S."/>
            <person name="Godinez A."/>
            <person name="Nagaraj S."/>
            <person name="Vyas G."/>
            <person name="Aluvathingal J."/>
            <person name="Nadendla S."/>
            <person name="Geyer C."/>
            <person name="Sichtig H."/>
        </authorList>
    </citation>
    <scope>NUCLEOTIDE SEQUENCE</scope>
    <source>
        <strain evidence="2">ATCC 33809</strain>
    </source>
</reference>
<sequence length="243" mass="28066">MPRQTVLIRGLFRGKYHWGTIPEKLNARFPEREFLCLDIPGAGDRHQERSPWRIEEMVDSLRAQRYGNEPVDLIAISMGGMIGLNWAERYPNEVSSLFCINTTARGFSPFYQRLRPDNYLNILRALCAPPQRRARIIYSMVANRPMDDGVIAQWSALEQRLPMQPMNFIRQLAAALLFKAQQPQCRLMFVSSLHDKLVSTLATQALAKAWQSPLILNPQDGHDIPLDNPEWLIEQLVHWYQQA</sequence>
<dbReference type="Pfam" id="PF12697">
    <property type="entry name" value="Abhydrolase_6"/>
    <property type="match status" value="1"/>
</dbReference>
<proteinExistence type="predicted"/>
<dbReference type="Proteomes" id="UP000254626">
    <property type="component" value="Unassembled WGS sequence"/>
</dbReference>
<dbReference type="InterPro" id="IPR029058">
    <property type="entry name" value="AB_hydrolase_fold"/>
</dbReference>
<evidence type="ECO:0000259" key="1">
    <source>
        <dbReference type="Pfam" id="PF12697"/>
    </source>
</evidence>
<evidence type="ECO:0000313" key="2">
    <source>
        <dbReference type="EMBL" id="AMF92882.1"/>
    </source>
</evidence>
<dbReference type="RefSeq" id="WP_061055815.1">
    <property type="nucleotide sequence ID" value="NZ_CABLBX010000010.1"/>
</dbReference>
<evidence type="ECO:0000313" key="5">
    <source>
        <dbReference type="Proteomes" id="UP000254626"/>
    </source>
</evidence>
<keyword evidence="4" id="KW-1185">Reference proteome</keyword>
<evidence type="ECO:0000313" key="3">
    <source>
        <dbReference type="EMBL" id="SUQ26221.1"/>
    </source>
</evidence>
<organism evidence="3 5">
    <name type="scientific">Vibrio fluvialis</name>
    <dbReference type="NCBI Taxonomy" id="676"/>
    <lineage>
        <taxon>Bacteria</taxon>
        <taxon>Pseudomonadati</taxon>
        <taxon>Pseudomonadota</taxon>
        <taxon>Gammaproteobacteria</taxon>
        <taxon>Vibrionales</taxon>
        <taxon>Vibrionaceae</taxon>
        <taxon>Vibrio</taxon>
    </lineage>
</organism>
<dbReference type="InterPro" id="IPR000073">
    <property type="entry name" value="AB_hydrolase_1"/>
</dbReference>
<dbReference type="KEGG" id="vfl:AL536_05285"/>
<dbReference type="GeneID" id="29383717"/>
<keyword evidence="3" id="KW-0378">Hydrolase</keyword>
<evidence type="ECO:0000313" key="4">
    <source>
        <dbReference type="Proteomes" id="UP000057088"/>
    </source>
</evidence>
<dbReference type="GO" id="GO:0016787">
    <property type="term" value="F:hydrolase activity"/>
    <property type="evidence" value="ECO:0007669"/>
    <property type="project" value="UniProtKB-KW"/>
</dbReference>
<dbReference type="EMBL" id="UHIP01000002">
    <property type="protein sequence ID" value="SUQ26221.1"/>
    <property type="molecule type" value="Genomic_DNA"/>
</dbReference>
<dbReference type="Proteomes" id="UP000057088">
    <property type="component" value="Chromosome 1"/>
</dbReference>
<dbReference type="AlphaFoldDB" id="A0AAX2LVP1"/>
<accession>A0AAX2LVP1</accession>
<name>A0AAX2LVP1_VIBFL</name>
<dbReference type="Gene3D" id="3.40.50.1820">
    <property type="entry name" value="alpha/beta hydrolase"/>
    <property type="match status" value="1"/>
</dbReference>
<reference evidence="3 5" key="3">
    <citation type="submission" date="2018-06" db="EMBL/GenBank/DDBJ databases">
        <authorList>
            <consortium name="Pathogen Informatics"/>
            <person name="Doyle S."/>
        </authorList>
    </citation>
    <scope>NUCLEOTIDE SEQUENCE [LARGE SCALE GENOMIC DNA]</scope>
    <source>
        <strain evidence="3 5">NCTC11327</strain>
    </source>
</reference>
<feature type="domain" description="AB hydrolase-1" evidence="1">
    <location>
        <begin position="6"/>
        <end position="234"/>
    </location>
</feature>
<protein>
    <submittedName>
        <fullName evidence="3">Hydrolase</fullName>
    </submittedName>
</protein>